<evidence type="ECO:0000313" key="4">
    <source>
        <dbReference type="Proteomes" id="UP000285961"/>
    </source>
</evidence>
<dbReference type="SMART" id="SM00849">
    <property type="entry name" value="Lactamase_B"/>
    <property type="match status" value="1"/>
</dbReference>
<dbReference type="Proteomes" id="UP000285961">
    <property type="component" value="Unassembled WGS sequence"/>
</dbReference>
<gene>
    <name evidence="3" type="ORF">C4532_14820</name>
</gene>
<keyword evidence="3" id="KW-0378">Hydrolase</keyword>
<dbReference type="SUPFAM" id="SSF56281">
    <property type="entry name" value="Metallo-hydrolase/oxidoreductase"/>
    <property type="match status" value="1"/>
</dbReference>
<dbReference type="GO" id="GO:0016787">
    <property type="term" value="F:hydrolase activity"/>
    <property type="evidence" value="ECO:0007669"/>
    <property type="project" value="UniProtKB-KW"/>
</dbReference>
<comment type="similarity">
    <text evidence="1">Belongs to the metallo-beta-lactamase superfamily. Class-B beta-lactamase family.</text>
</comment>
<dbReference type="InterPro" id="IPR001279">
    <property type="entry name" value="Metallo-B-lactamas"/>
</dbReference>
<evidence type="ECO:0000259" key="2">
    <source>
        <dbReference type="SMART" id="SM00849"/>
    </source>
</evidence>
<dbReference type="InterPro" id="IPR036866">
    <property type="entry name" value="RibonucZ/Hydroxyglut_hydro"/>
</dbReference>
<dbReference type="Gene3D" id="3.60.15.10">
    <property type="entry name" value="Ribonuclease Z/Hydroxyacylglutathione hydrolase-like"/>
    <property type="match status" value="1"/>
</dbReference>
<dbReference type="PANTHER" id="PTHR42951">
    <property type="entry name" value="METALLO-BETA-LACTAMASE DOMAIN-CONTAINING"/>
    <property type="match status" value="1"/>
</dbReference>
<protein>
    <submittedName>
        <fullName evidence="3">MBL fold metallo-hydrolase</fullName>
    </submittedName>
</protein>
<accession>A0A419ETM0</accession>
<organism evidence="3 4">
    <name type="scientific">Candidatus Abyssobacteria bacterium SURF_17</name>
    <dbReference type="NCBI Taxonomy" id="2093361"/>
    <lineage>
        <taxon>Bacteria</taxon>
        <taxon>Pseudomonadati</taxon>
        <taxon>Candidatus Hydrogenedentota</taxon>
        <taxon>Candidatus Abyssobacteria</taxon>
    </lineage>
</organism>
<proteinExistence type="inferred from homology"/>
<feature type="domain" description="Metallo-beta-lactamase" evidence="2">
    <location>
        <begin position="21"/>
        <end position="207"/>
    </location>
</feature>
<dbReference type="InterPro" id="IPR050855">
    <property type="entry name" value="NDM-1-like"/>
</dbReference>
<dbReference type="AlphaFoldDB" id="A0A419ETM0"/>
<reference evidence="3 4" key="1">
    <citation type="journal article" date="2017" name="ISME J.">
        <title>Energy and carbon metabolisms in a deep terrestrial subsurface fluid microbial community.</title>
        <authorList>
            <person name="Momper L."/>
            <person name="Jungbluth S.P."/>
            <person name="Lee M.D."/>
            <person name="Amend J.P."/>
        </authorList>
    </citation>
    <scope>NUCLEOTIDE SEQUENCE [LARGE SCALE GENOMIC DNA]</scope>
    <source>
        <strain evidence="3">SURF_17</strain>
    </source>
</reference>
<dbReference type="EMBL" id="QZKI01000106">
    <property type="protein sequence ID" value="RJP67311.1"/>
    <property type="molecule type" value="Genomic_DNA"/>
</dbReference>
<evidence type="ECO:0000313" key="3">
    <source>
        <dbReference type="EMBL" id="RJP67311.1"/>
    </source>
</evidence>
<dbReference type="PANTHER" id="PTHR42951:SF4">
    <property type="entry name" value="ACYL-COENZYME A THIOESTERASE MBLAC2"/>
    <property type="match status" value="1"/>
</dbReference>
<dbReference type="GO" id="GO:0017001">
    <property type="term" value="P:antibiotic catabolic process"/>
    <property type="evidence" value="ECO:0007669"/>
    <property type="project" value="UniProtKB-ARBA"/>
</dbReference>
<dbReference type="Pfam" id="PF00753">
    <property type="entry name" value="Lactamase_B"/>
    <property type="match status" value="1"/>
</dbReference>
<sequence>MKEIADRIFYIEGQNRGRYPDCHSLFVNDDVSVIIDPAGREDVMKQIAAGPGADVILNTHYHEDHRIYNYLFNDATLLVHELDARGYGHIDEFMSGFSVVNSPALKELWRSFLLETCKYRPYDLSGTFTDGFEIDLGHTTLRAVHTPGHSAGHCCFFFPREGIAYLGDIDLTLFGPWYASNNSDIDAFLQSIERLRQLRPRAVITSHGDGLITERVDERLKRYAEIIHQRDEAIMEFVTQPHTLEEVMTLEIVYRKNQKTPDAFFYWDDRLMIEMHLARLLKAGRLQTRGDAYIPAGQ</sequence>
<comment type="caution">
    <text evidence="3">The sequence shown here is derived from an EMBL/GenBank/DDBJ whole genome shotgun (WGS) entry which is preliminary data.</text>
</comment>
<evidence type="ECO:0000256" key="1">
    <source>
        <dbReference type="ARBA" id="ARBA00005250"/>
    </source>
</evidence>
<name>A0A419ETM0_9BACT</name>